<dbReference type="PANTHER" id="PTHR14389:SF3">
    <property type="entry name" value="PROTEIN FAM111A-LIKE"/>
    <property type="match status" value="1"/>
</dbReference>
<sequence>SSASMRKITLSLSLNHRGRIKTNVKVESTKENYGEAKAAEDAELITFTVETKGGINTKKKDIVRNKILKVFNNSLVVRSLQKRDAFTELVDNQTFVIEREKSFIHGVIADHFPCHLITEGELLRIYTFKKNEQKTNVKVESTKENYGEAKAAEDAELITFTVETKGRLHKDKKDTDTRNKILKGFNTLCVYAYSRETIEEALKRDGRFDDNVFVDRCKLHELNDKTKIPLNENVGALKGHSYEVCLPRGKPLKSTEKSDTEQKAIVKAESSTVEKKTHKKSKYLKLRKEDFAQSTRAFSTMCQLEKLVNLGTSVCMVKIGNMQGTGFLLFDNFILTNAHVIEESYNIQSKKLTKIMKNEDIPKLPRILKEYTSNQHAGGICIIGHPCFDVKRINVSCIVPHTETRSASGDSILVSFSFLPDHIQSEYQIEGCNIATYSTYFLKGSSGSPVFDEDCKLVAMHTGGFLTDEIREHAIGFAIPLQSIIKNIIKQLASRESLNVMFRFIETAAQNPCLGEYLKECKEYLKGSEKYLKVFAEVLMRNQSDGNAEMLATIYFETKRNGMLNLFQMIQKALYNNKKYPYVQRIQQKIDVSRLFDFLALK</sequence>
<dbReference type="GO" id="GO:0005634">
    <property type="term" value="C:nucleus"/>
    <property type="evidence" value="ECO:0007669"/>
    <property type="project" value="TreeGrafter"/>
</dbReference>
<dbReference type="GO" id="GO:0008236">
    <property type="term" value="F:serine-type peptidase activity"/>
    <property type="evidence" value="ECO:0007669"/>
    <property type="project" value="UniProtKB-KW"/>
</dbReference>
<dbReference type="InterPro" id="IPR043504">
    <property type="entry name" value="Peptidase_S1_PA_chymotrypsin"/>
</dbReference>
<evidence type="ECO:0000313" key="8">
    <source>
        <dbReference type="Proteomes" id="UP000018467"/>
    </source>
</evidence>
<evidence type="ECO:0000256" key="6">
    <source>
        <dbReference type="RuleBase" id="RU004296"/>
    </source>
</evidence>
<organism evidence="7 8">
    <name type="scientific">Astyanax mexicanus</name>
    <name type="common">Blind cave fish</name>
    <name type="synonym">Astyanax fasciatus mexicanus</name>
    <dbReference type="NCBI Taxonomy" id="7994"/>
    <lineage>
        <taxon>Eukaryota</taxon>
        <taxon>Metazoa</taxon>
        <taxon>Chordata</taxon>
        <taxon>Craniata</taxon>
        <taxon>Vertebrata</taxon>
        <taxon>Euteleostomi</taxon>
        <taxon>Actinopterygii</taxon>
        <taxon>Neopterygii</taxon>
        <taxon>Teleostei</taxon>
        <taxon>Ostariophysi</taxon>
        <taxon>Characiformes</taxon>
        <taxon>Characoidei</taxon>
        <taxon>Acestrorhamphidae</taxon>
        <taxon>Acestrorhamphinae</taxon>
        <taxon>Astyanax</taxon>
    </lineage>
</organism>
<dbReference type="InterPro" id="IPR008256">
    <property type="entry name" value="Peptidase_S1B"/>
</dbReference>
<reference evidence="8" key="1">
    <citation type="submission" date="2013-03" db="EMBL/GenBank/DDBJ databases">
        <authorList>
            <person name="Jeffery W."/>
            <person name="Warren W."/>
            <person name="Wilson R.K."/>
        </authorList>
    </citation>
    <scope>NUCLEOTIDE SEQUENCE</scope>
    <source>
        <strain evidence="8">female</strain>
    </source>
</reference>
<dbReference type="GO" id="GO:0006508">
    <property type="term" value="P:proteolysis"/>
    <property type="evidence" value="ECO:0007669"/>
    <property type="project" value="UniProtKB-KW"/>
</dbReference>
<dbReference type="Bgee" id="ENSAMXG00000032085">
    <property type="expression patterns" value="Expressed in olfactory epithelium and 4 other cell types or tissues"/>
</dbReference>
<dbReference type="SUPFAM" id="SSF50494">
    <property type="entry name" value="Trypsin-like serine proteases"/>
    <property type="match status" value="1"/>
</dbReference>
<dbReference type="AlphaFoldDB" id="A0A3B1JAU5"/>
<dbReference type="PANTHER" id="PTHR14389">
    <property type="entry name" value="SI:CH1073-475A24.1"/>
    <property type="match status" value="1"/>
</dbReference>
<dbReference type="Pfam" id="PF13365">
    <property type="entry name" value="Trypsin_2"/>
    <property type="match status" value="1"/>
</dbReference>
<keyword evidence="2 6" id="KW-0645">Protease</keyword>
<evidence type="ECO:0000256" key="2">
    <source>
        <dbReference type="ARBA" id="ARBA00022670"/>
    </source>
</evidence>
<dbReference type="InParanoid" id="A0A3B1JAU5"/>
<reference evidence="7" key="4">
    <citation type="submission" date="2025-09" db="UniProtKB">
        <authorList>
            <consortium name="Ensembl"/>
        </authorList>
    </citation>
    <scope>IDENTIFICATION</scope>
</reference>
<protein>
    <recommendedName>
        <fullName evidence="6">Serine protease</fullName>
        <ecNumber evidence="6">3.4.21.-</ecNumber>
    </recommendedName>
</protein>
<keyword evidence="8" id="KW-1185">Reference proteome</keyword>
<dbReference type="Proteomes" id="UP000018467">
    <property type="component" value="Unassembled WGS sequence"/>
</dbReference>
<dbReference type="STRING" id="7994.ENSAMXP00000039353"/>
<dbReference type="EC" id="3.4.21.-" evidence="6"/>
<dbReference type="PRINTS" id="PR00839">
    <property type="entry name" value="V8PROTEASE"/>
</dbReference>
<evidence type="ECO:0000256" key="4">
    <source>
        <dbReference type="ARBA" id="ARBA00022801"/>
    </source>
</evidence>
<name>A0A3B1JAU5_ASTMX</name>
<keyword evidence="4 6" id="KW-0378">Hydrolase</keyword>
<dbReference type="GO" id="GO:0006260">
    <property type="term" value="P:DNA replication"/>
    <property type="evidence" value="ECO:0007669"/>
    <property type="project" value="TreeGrafter"/>
</dbReference>
<dbReference type="Ensembl" id="ENSAMXT00000047910.1">
    <property type="protein sequence ID" value="ENSAMXP00000039353.1"/>
    <property type="gene ID" value="ENSAMXG00000032085.1"/>
</dbReference>
<keyword evidence="5 6" id="KW-0720">Serine protease</keyword>
<dbReference type="Gene3D" id="2.40.10.10">
    <property type="entry name" value="Trypsin-like serine proteases"/>
    <property type="match status" value="1"/>
</dbReference>
<evidence type="ECO:0000256" key="5">
    <source>
        <dbReference type="ARBA" id="ARBA00022825"/>
    </source>
</evidence>
<dbReference type="GeneTree" id="ENSGT00940000174675"/>
<dbReference type="InterPro" id="IPR009003">
    <property type="entry name" value="Peptidase_S1_PA"/>
</dbReference>
<reference evidence="8" key="2">
    <citation type="journal article" date="2014" name="Nat. Commun.">
        <title>The cavefish genome reveals candidate genes for eye loss.</title>
        <authorList>
            <person name="McGaugh S.E."/>
            <person name="Gross J.B."/>
            <person name="Aken B."/>
            <person name="Blin M."/>
            <person name="Borowsky R."/>
            <person name="Chalopin D."/>
            <person name="Hinaux H."/>
            <person name="Jeffery W.R."/>
            <person name="Keene A."/>
            <person name="Ma L."/>
            <person name="Minx P."/>
            <person name="Murphy D."/>
            <person name="O'Quin K.E."/>
            <person name="Retaux S."/>
            <person name="Rohner N."/>
            <person name="Searle S.M."/>
            <person name="Stahl B.A."/>
            <person name="Tabin C."/>
            <person name="Volff J.N."/>
            <person name="Yoshizawa M."/>
            <person name="Warren W.C."/>
        </authorList>
    </citation>
    <scope>NUCLEOTIDE SEQUENCE [LARGE SCALE GENOMIC DNA]</scope>
    <source>
        <strain evidence="8">female</strain>
    </source>
</reference>
<dbReference type="GO" id="GO:0000785">
    <property type="term" value="C:chromatin"/>
    <property type="evidence" value="ECO:0007669"/>
    <property type="project" value="TreeGrafter"/>
</dbReference>
<evidence type="ECO:0000256" key="3">
    <source>
        <dbReference type="ARBA" id="ARBA00022729"/>
    </source>
</evidence>
<accession>A0A3B1JAU5</accession>
<evidence type="ECO:0000313" key="7">
    <source>
        <dbReference type="Ensembl" id="ENSAMXP00000039353.1"/>
    </source>
</evidence>
<evidence type="ECO:0000256" key="1">
    <source>
        <dbReference type="ARBA" id="ARBA00008764"/>
    </source>
</evidence>
<keyword evidence="3" id="KW-0732">Signal</keyword>
<proteinExistence type="inferred from homology"/>
<reference evidence="7" key="3">
    <citation type="submission" date="2025-08" db="UniProtKB">
        <authorList>
            <consortium name="Ensembl"/>
        </authorList>
    </citation>
    <scope>IDENTIFICATION</scope>
</reference>
<comment type="similarity">
    <text evidence="1 6">Belongs to the peptidase S1B family.</text>
</comment>